<dbReference type="InterPro" id="IPR003439">
    <property type="entry name" value="ABC_transporter-like_ATP-bd"/>
</dbReference>
<dbReference type="Gene3D" id="3.40.50.300">
    <property type="entry name" value="P-loop containing nucleotide triphosphate hydrolases"/>
    <property type="match status" value="1"/>
</dbReference>
<feature type="transmembrane region" description="Helical" evidence="5">
    <location>
        <begin position="69"/>
        <end position="89"/>
    </location>
</feature>
<keyword evidence="2 5" id="KW-0812">Transmembrane</keyword>
<dbReference type="SUPFAM" id="SSF90123">
    <property type="entry name" value="ABC transporter transmembrane region"/>
    <property type="match status" value="1"/>
</dbReference>
<dbReference type="PANTHER" id="PTHR43394">
    <property type="entry name" value="ATP-DEPENDENT PERMEASE MDL1, MITOCHONDRIAL"/>
    <property type="match status" value="1"/>
</dbReference>
<feature type="domain" description="ABC transmembrane type-1" evidence="7">
    <location>
        <begin position="33"/>
        <end position="314"/>
    </location>
</feature>
<dbReference type="InterPro" id="IPR039421">
    <property type="entry name" value="Type_1_exporter"/>
</dbReference>
<protein>
    <submittedName>
        <fullName evidence="8">ABC transporter</fullName>
    </submittedName>
</protein>
<dbReference type="InterPro" id="IPR027417">
    <property type="entry name" value="P-loop_NTPase"/>
</dbReference>
<reference evidence="8" key="1">
    <citation type="journal article" date="2015" name="Biosci. Biotechnol. Biochem.">
        <title>Identification and analysis of the resorcinomycin biosynthetic gene cluster.</title>
        <authorList>
            <person name="Ooya K."/>
            <person name="Ogasawara Y."/>
            <person name="Noike M."/>
            <person name="Dairi T."/>
        </authorList>
    </citation>
    <scope>NUCLEOTIDE SEQUENCE</scope>
    <source>
        <strain evidence="8">DO-248</strain>
    </source>
</reference>
<dbReference type="EMBL" id="LC035135">
    <property type="protein sequence ID" value="BAU09317.1"/>
    <property type="molecule type" value="Genomic_DNA"/>
</dbReference>
<feature type="transmembrane region" description="Helical" evidence="5">
    <location>
        <begin position="260"/>
        <end position="279"/>
    </location>
</feature>
<feature type="domain" description="ABC transporter" evidence="6">
    <location>
        <begin position="297"/>
        <end position="572"/>
    </location>
</feature>
<proteinExistence type="predicted"/>
<feature type="transmembrane region" description="Helical" evidence="5">
    <location>
        <begin position="171"/>
        <end position="190"/>
    </location>
</feature>
<keyword evidence="4 5" id="KW-0472">Membrane</keyword>
<evidence type="ECO:0000256" key="5">
    <source>
        <dbReference type="SAM" id="Phobius"/>
    </source>
</evidence>
<dbReference type="PROSITE" id="PS50929">
    <property type="entry name" value="ABC_TM1F"/>
    <property type="match status" value="1"/>
</dbReference>
<comment type="subcellular location">
    <subcellularLocation>
        <location evidence="1">Cell membrane</location>
        <topology evidence="1">Multi-pass membrane protein</topology>
    </subcellularLocation>
</comment>
<dbReference type="PROSITE" id="PS00211">
    <property type="entry name" value="ABC_TRANSPORTER_1"/>
    <property type="match status" value="1"/>
</dbReference>
<dbReference type="GO" id="GO:0005524">
    <property type="term" value="F:ATP binding"/>
    <property type="evidence" value="ECO:0007669"/>
    <property type="project" value="InterPro"/>
</dbReference>
<evidence type="ECO:0000313" key="8">
    <source>
        <dbReference type="EMBL" id="BAU09317.1"/>
    </source>
</evidence>
<dbReference type="Gene3D" id="1.20.1560.10">
    <property type="entry name" value="ABC transporter type 1, transmembrane domain"/>
    <property type="match status" value="1"/>
</dbReference>
<sequence>MRNLPSPDMGTPDVRSPARYLTWLVRKHWQSVLLGLVYGVLCMLGQALVPAAVGRAVDEGLAARDQDALVYWGGAVLLLGVVQAVTGILRDRASRAAALGASYLTMQHITRQAARLGATLPRKVSAGEVVSTGVADITQIGGALESTARGGGGAVAIVAVSVIMLTASWELGLVVLVGVPLMAWATALLLRPLHRHQRSLRDEQERLNTRAVDIASGLRVLRGVGGEEAFARRYREESQRVRRAGVRVARVEALIDGAKVLLPGLLVAFVVWLGARYVLDGRLSPGQLVAFYGYAAFLTNPLRRLTDTADRTMKGYVAADRVVRLLSLEPALSSGPLKPGALDGAATLEDPASGLTVEPGRLAAVVCATPEEAAELADRLGRFTDSGAVYGGVPLRDLPLEEVRRRILVADNDAYLFSGPLRETLSPRGGAAEAAADSGGDGAWDRALAAASARDIVEALPDGPDAQVIGAGREFSGGQQQRLRLVRALLADPEVLVLVEPTSAVDAHTEARVADGLAAVRAHRSTVVFTTSPVVLDRADHVAYVEDRAVEAEGTHRELLTHARYRAVVAREDPV</sequence>
<dbReference type="Pfam" id="PF00664">
    <property type="entry name" value="ABC_membrane"/>
    <property type="match status" value="1"/>
</dbReference>
<evidence type="ECO:0000256" key="1">
    <source>
        <dbReference type="ARBA" id="ARBA00004651"/>
    </source>
</evidence>
<dbReference type="GO" id="GO:0005886">
    <property type="term" value="C:plasma membrane"/>
    <property type="evidence" value="ECO:0007669"/>
    <property type="project" value="UniProtKB-SubCell"/>
</dbReference>
<dbReference type="SUPFAM" id="SSF52540">
    <property type="entry name" value="P-loop containing nucleoside triphosphate hydrolases"/>
    <property type="match status" value="1"/>
</dbReference>
<name>A0A0S3TVU5_9ACTN</name>
<dbReference type="PROSITE" id="PS50893">
    <property type="entry name" value="ABC_TRANSPORTER_2"/>
    <property type="match status" value="1"/>
</dbReference>
<dbReference type="Pfam" id="PF00005">
    <property type="entry name" value="ABC_tran"/>
    <property type="match status" value="1"/>
</dbReference>
<dbReference type="PANTHER" id="PTHR43394:SF1">
    <property type="entry name" value="ATP-BINDING CASSETTE SUB-FAMILY B MEMBER 10, MITOCHONDRIAL"/>
    <property type="match status" value="1"/>
</dbReference>
<feature type="transmembrane region" description="Helical" evidence="5">
    <location>
        <begin position="147"/>
        <end position="165"/>
    </location>
</feature>
<feature type="transmembrane region" description="Helical" evidence="5">
    <location>
        <begin position="29"/>
        <end position="49"/>
    </location>
</feature>
<dbReference type="GO" id="GO:0016887">
    <property type="term" value="F:ATP hydrolysis activity"/>
    <property type="evidence" value="ECO:0007669"/>
    <property type="project" value="InterPro"/>
</dbReference>
<dbReference type="AlphaFoldDB" id="A0A0S3TVU5"/>
<evidence type="ECO:0000259" key="7">
    <source>
        <dbReference type="PROSITE" id="PS50929"/>
    </source>
</evidence>
<evidence type="ECO:0000256" key="2">
    <source>
        <dbReference type="ARBA" id="ARBA00022692"/>
    </source>
</evidence>
<dbReference type="InterPro" id="IPR017871">
    <property type="entry name" value="ABC_transporter-like_CS"/>
</dbReference>
<evidence type="ECO:0000256" key="4">
    <source>
        <dbReference type="ARBA" id="ARBA00023136"/>
    </source>
</evidence>
<dbReference type="CDD" id="cd07346">
    <property type="entry name" value="ABC_6TM_exporters"/>
    <property type="match status" value="1"/>
</dbReference>
<gene>
    <name evidence="8" type="primary">res1</name>
</gene>
<evidence type="ECO:0000259" key="6">
    <source>
        <dbReference type="PROSITE" id="PS50893"/>
    </source>
</evidence>
<accession>A0A0S3TVU5</accession>
<keyword evidence="3 5" id="KW-1133">Transmembrane helix</keyword>
<dbReference type="GO" id="GO:0015421">
    <property type="term" value="F:ABC-type oligopeptide transporter activity"/>
    <property type="evidence" value="ECO:0007669"/>
    <property type="project" value="TreeGrafter"/>
</dbReference>
<dbReference type="InterPro" id="IPR011527">
    <property type="entry name" value="ABC1_TM_dom"/>
</dbReference>
<evidence type="ECO:0000256" key="3">
    <source>
        <dbReference type="ARBA" id="ARBA00022989"/>
    </source>
</evidence>
<organism evidence="8">
    <name type="scientific">Streptomyces roseoverticillatus</name>
    <dbReference type="NCBI Taxonomy" id="66429"/>
    <lineage>
        <taxon>Bacteria</taxon>
        <taxon>Bacillati</taxon>
        <taxon>Actinomycetota</taxon>
        <taxon>Actinomycetes</taxon>
        <taxon>Kitasatosporales</taxon>
        <taxon>Streptomycetaceae</taxon>
        <taxon>Streptomyces</taxon>
    </lineage>
</organism>
<dbReference type="InterPro" id="IPR036640">
    <property type="entry name" value="ABC1_TM_sf"/>
</dbReference>